<proteinExistence type="predicted"/>
<keyword evidence="2" id="KW-1185">Reference proteome</keyword>
<reference evidence="2" key="1">
    <citation type="submission" date="2016-10" db="EMBL/GenBank/DDBJ databases">
        <authorList>
            <person name="Varghese N."/>
            <person name="Submissions S."/>
        </authorList>
    </citation>
    <scope>NUCLEOTIDE SEQUENCE [LARGE SCALE GENOMIC DNA]</scope>
    <source>
        <strain evidence="2">DSM 22361</strain>
    </source>
</reference>
<dbReference type="AlphaFoldDB" id="A0A1H5UFP2"/>
<dbReference type="RefSeq" id="WP_146060570.1">
    <property type="nucleotide sequence ID" value="NZ_CP049246.1"/>
</dbReference>
<name>A0A1H5UFP2_9SPHI</name>
<protein>
    <submittedName>
        <fullName evidence="1">Uncharacterized protein</fullName>
    </submittedName>
</protein>
<evidence type="ECO:0000313" key="2">
    <source>
        <dbReference type="Proteomes" id="UP000236731"/>
    </source>
</evidence>
<organism evidence="1 2">
    <name type="scientific">Sphingobacterium lactis</name>
    <dbReference type="NCBI Taxonomy" id="797291"/>
    <lineage>
        <taxon>Bacteria</taxon>
        <taxon>Pseudomonadati</taxon>
        <taxon>Bacteroidota</taxon>
        <taxon>Sphingobacteriia</taxon>
        <taxon>Sphingobacteriales</taxon>
        <taxon>Sphingobacteriaceae</taxon>
        <taxon>Sphingobacterium</taxon>
    </lineage>
</organism>
<dbReference type="EMBL" id="FNUT01000002">
    <property type="protein sequence ID" value="SEF73836.1"/>
    <property type="molecule type" value="Genomic_DNA"/>
</dbReference>
<dbReference type="Proteomes" id="UP000236731">
    <property type="component" value="Unassembled WGS sequence"/>
</dbReference>
<sequence>MKKLFFLPFLFSSCIIDYHLTEYDQFYYLVNKSNNEVIIKLYHRGCDIYENKINANDTLKLAGYDGVKNCKGLNFTILDSADFIFSDQKKVRMKSTDEKQKWGTYNIFNRRNFLDVREEQVHELKINIWSRYQFDDGLQKLAQ</sequence>
<gene>
    <name evidence="1" type="ORF">SAMN05421877_102280</name>
</gene>
<evidence type="ECO:0000313" key="1">
    <source>
        <dbReference type="EMBL" id="SEF73836.1"/>
    </source>
</evidence>
<accession>A0A1H5UFP2</accession>